<accession>A0A4Y9ZBW6</accession>
<keyword evidence="1" id="KW-0175">Coiled coil</keyword>
<name>A0A4Y9ZBW6_9AGAM</name>
<comment type="caution">
    <text evidence="4">The sequence shown here is derived from an EMBL/GenBank/DDBJ whole genome shotgun (WGS) entry which is preliminary data.</text>
</comment>
<feature type="domain" description="Fungal-type protein kinase" evidence="3">
    <location>
        <begin position="959"/>
        <end position="1014"/>
    </location>
</feature>
<proteinExistence type="predicted"/>
<feature type="compositionally biased region" description="Basic and acidic residues" evidence="2">
    <location>
        <begin position="749"/>
        <end position="759"/>
    </location>
</feature>
<dbReference type="InterPro" id="IPR040976">
    <property type="entry name" value="Pkinase_fungal"/>
</dbReference>
<dbReference type="AlphaFoldDB" id="A0A4Y9ZBW6"/>
<protein>
    <recommendedName>
        <fullName evidence="3">Fungal-type protein kinase domain-containing protein</fullName>
    </recommendedName>
</protein>
<dbReference type="PANTHER" id="PTHR38248">
    <property type="entry name" value="FUNK1 6"/>
    <property type="match status" value="1"/>
</dbReference>
<dbReference type="Pfam" id="PF17667">
    <property type="entry name" value="Pkinase_fungal"/>
    <property type="match status" value="2"/>
</dbReference>
<feature type="region of interest" description="Disordered" evidence="2">
    <location>
        <begin position="1137"/>
        <end position="1222"/>
    </location>
</feature>
<dbReference type="EMBL" id="SEOQ01000026">
    <property type="protein sequence ID" value="TFY72062.1"/>
    <property type="molecule type" value="Genomic_DNA"/>
</dbReference>
<feature type="coiled-coil region" evidence="1">
    <location>
        <begin position="420"/>
        <end position="473"/>
    </location>
</feature>
<dbReference type="PANTHER" id="PTHR38248:SF2">
    <property type="entry name" value="FUNK1 11"/>
    <property type="match status" value="1"/>
</dbReference>
<organism evidence="4 5">
    <name type="scientific">Dentipellis fragilis</name>
    <dbReference type="NCBI Taxonomy" id="205917"/>
    <lineage>
        <taxon>Eukaryota</taxon>
        <taxon>Fungi</taxon>
        <taxon>Dikarya</taxon>
        <taxon>Basidiomycota</taxon>
        <taxon>Agaricomycotina</taxon>
        <taxon>Agaricomycetes</taxon>
        <taxon>Russulales</taxon>
        <taxon>Hericiaceae</taxon>
        <taxon>Dentipellis</taxon>
    </lineage>
</organism>
<evidence type="ECO:0000259" key="3">
    <source>
        <dbReference type="Pfam" id="PF17667"/>
    </source>
</evidence>
<feature type="compositionally biased region" description="Basic and acidic residues" evidence="2">
    <location>
        <begin position="939"/>
        <end position="948"/>
    </location>
</feature>
<gene>
    <name evidence="4" type="ORF">EVG20_g940</name>
</gene>
<dbReference type="Proteomes" id="UP000298327">
    <property type="component" value="Unassembled WGS sequence"/>
</dbReference>
<evidence type="ECO:0000313" key="5">
    <source>
        <dbReference type="Proteomes" id="UP000298327"/>
    </source>
</evidence>
<sequence length="1222" mass="137833">MSSGYINEAPEELKSNGTTEKLRVAFSSSRSLHSYEHPRASAGRYFIWSCPDVVDALGYERGGSLFAFSREVVKLGDDVHIWNAGELDADRYSDEWLEEMVAQLYTCMERILVCGESESLLAWRACRSGLLGMELSVNVCSESRNFAQVITDRYINIRIPRGICKSACQRDVWRPAPTRALVKSNGWPIKSPKDIAQSSLARYEMPFKDTVTSGFATSYAGTSTLVLFHLCISCKDPGGARRDGLEYPENMQDATERTARNVLEAANLRTRSDTEIKPSFKLRATNLPANVADVDKMVFSELKDHTSIVDTDTFLDTILPVTGLGDVNGVLEKLKTDGTYTNGRWAGFPKKVALEKELYDPFVKNAMAILKAYTSPQSLHHLCWVQRPDSIPISLDQLTPASRPDVVAVFNYHDVDGKKEKELEDKISNCEQDIAKLQTELDRAESTPGRKKMKELEARQRNLTKEMNEFLKIKWLHVHLPVEFKRSTVAKDVIDAANQLCRYMRHVLREQLDRRFAFGLLFCKNSLSVWLCHRSGLVGTKTSFNIHELVQEPRKFIQVIIALACLDPARLGWDRTMKLYRMHSGESVYTTDAGASGEDFSDNLYGTKWLITVPEQDGMPGGESYVTLHALSTVRASVMCGRATVVWVVVNLQTRERFVLKQSWLPETSLRESDICGVLPRTDGGDPHVCEIVRSVSVACPCPDPSHPDWKFDDTEHSIIRGLELEGSFALEKVPPAATADQPKPVKRKHDDPQPTKVDEEATLREQGLFVVSTNSEAYKFVVRKARKLEMPPVNRILTRTLMKTYGWPIKFFKDIPSSYMQYVMLFRGEDIENTSGCLIDFDYAKKATKFSSMPHKAVKPDDADFLRSMVQRNAKCQEWQVTLDLSAAEALVNRYPGETGYAVEYLKHVLDNWCLSEQPNGRQLSAVDLFTENIPKPTRDVSGHDHMNPSPPSWKDHNPQPGERTGTTAFMSYEILTAKHYTNTDLLRADARERTHSAIHDLESFFWVLVYLCVSRKGPGGARRDELGQHGQDKNAQAIHSVVYCLFDSDSENTLAENKLLAFENPEDVDKYILPCFHPYFEVLKPLVSTWWKVIRLGYFSYDAITQTFLHQRVLNVLDECLKTFVPEVLDPEVEKATEEELQRRRNDLSTYVLPEPNAVTPPAQKQPLPDSGDGTSKEHFTDSPERALPASTSYKGRSSSPSPAQKKQKGSSGSSRSLHG</sequence>
<feature type="domain" description="Fungal-type protein kinase" evidence="3">
    <location>
        <begin position="466"/>
        <end position="815"/>
    </location>
</feature>
<dbReference type="OrthoDB" id="312874at2759"/>
<feature type="region of interest" description="Disordered" evidence="2">
    <location>
        <begin position="736"/>
        <end position="759"/>
    </location>
</feature>
<evidence type="ECO:0000313" key="4">
    <source>
        <dbReference type="EMBL" id="TFY72062.1"/>
    </source>
</evidence>
<feature type="region of interest" description="Disordered" evidence="2">
    <location>
        <begin position="939"/>
        <end position="964"/>
    </location>
</feature>
<keyword evidence="5" id="KW-1185">Reference proteome</keyword>
<evidence type="ECO:0000256" key="2">
    <source>
        <dbReference type="SAM" id="MobiDB-lite"/>
    </source>
</evidence>
<evidence type="ECO:0000256" key="1">
    <source>
        <dbReference type="SAM" id="Coils"/>
    </source>
</evidence>
<feature type="compositionally biased region" description="Basic and acidic residues" evidence="2">
    <location>
        <begin position="1137"/>
        <end position="1149"/>
    </location>
</feature>
<feature type="compositionally biased region" description="Basic and acidic residues" evidence="2">
    <location>
        <begin position="1177"/>
        <end position="1187"/>
    </location>
</feature>
<feature type="compositionally biased region" description="Low complexity" evidence="2">
    <location>
        <begin position="1199"/>
        <end position="1222"/>
    </location>
</feature>
<reference evidence="4 5" key="1">
    <citation type="submission" date="2019-02" db="EMBL/GenBank/DDBJ databases">
        <title>Genome sequencing of the rare red list fungi Dentipellis fragilis.</title>
        <authorList>
            <person name="Buettner E."/>
            <person name="Kellner H."/>
        </authorList>
    </citation>
    <scope>NUCLEOTIDE SEQUENCE [LARGE SCALE GENOMIC DNA]</scope>
    <source>
        <strain evidence="4 5">DSM 105465</strain>
    </source>
</reference>